<dbReference type="PANTHER" id="PTHR43685:SF13">
    <property type="entry name" value="O ANTIGEN BIOSYNTHESIS RHAMNOSYLTRANSFERASE RFBN"/>
    <property type="match status" value="1"/>
</dbReference>
<dbReference type="Pfam" id="PF00535">
    <property type="entry name" value="Glycos_transf_2"/>
    <property type="match status" value="1"/>
</dbReference>
<accession>A0A1M6K200</accession>
<keyword evidence="2" id="KW-0808">Transferase</keyword>
<name>A0A1M6K200_9FIRM</name>
<gene>
    <name evidence="2" type="ORF">SAMN02745170_02746</name>
</gene>
<protein>
    <submittedName>
        <fullName evidence="2">Rhamnosyltransferase</fullName>
    </submittedName>
</protein>
<dbReference type="GO" id="GO:0044010">
    <property type="term" value="P:single-species biofilm formation"/>
    <property type="evidence" value="ECO:0007669"/>
    <property type="project" value="TreeGrafter"/>
</dbReference>
<dbReference type="InterPro" id="IPR050834">
    <property type="entry name" value="Glycosyltransf_2"/>
</dbReference>
<evidence type="ECO:0000259" key="1">
    <source>
        <dbReference type="Pfam" id="PF00535"/>
    </source>
</evidence>
<dbReference type="EMBL" id="FQZD01000025">
    <property type="protein sequence ID" value="SHJ52954.1"/>
    <property type="molecule type" value="Genomic_DNA"/>
</dbReference>
<dbReference type="PANTHER" id="PTHR43685">
    <property type="entry name" value="GLYCOSYLTRANSFERASE"/>
    <property type="match status" value="1"/>
</dbReference>
<sequence length="306" mass="35086">MGKYILIVPTLNPGDMWDEWIKAVKSQTLDNNKILVLDSESDDHTMQKAIKAGFQVKLIQRDKFNHGGTRQHGVEINPEADLIIFLTQDALLANPMALEKLIKCFDDPAIGVAYGRQLPHENSGLIGAHARLFNYLSQSAVKSMADAPRLGIKTAFISNSFAAYRREALIAVGGFPKHTILSEDTYVAAKMLLQGWKIAYCAEAEVYHSHNYTFTQEFKRYFDIGVFHSCEPWIRERFGQAEGEGIRFVLSEIKFLLSRDKWYLIPSVFTRTCLKYLGYRLGMSEKMIPLRWKRVLSMHSRYWNHT</sequence>
<dbReference type="OrthoDB" id="9790005at2"/>
<feature type="domain" description="Glycosyltransferase 2-like" evidence="1">
    <location>
        <begin position="6"/>
        <end position="171"/>
    </location>
</feature>
<dbReference type="InterPro" id="IPR029044">
    <property type="entry name" value="Nucleotide-diphossugar_trans"/>
</dbReference>
<keyword evidence="3" id="KW-1185">Reference proteome</keyword>
<dbReference type="SUPFAM" id="SSF53448">
    <property type="entry name" value="Nucleotide-diphospho-sugar transferases"/>
    <property type="match status" value="1"/>
</dbReference>
<dbReference type="Proteomes" id="UP000322917">
    <property type="component" value="Unassembled WGS sequence"/>
</dbReference>
<dbReference type="RefSeq" id="WP_149735426.1">
    <property type="nucleotide sequence ID" value="NZ_FQZD01000025.1"/>
</dbReference>
<dbReference type="InterPro" id="IPR001173">
    <property type="entry name" value="Glyco_trans_2-like"/>
</dbReference>
<evidence type="ECO:0000313" key="3">
    <source>
        <dbReference type="Proteomes" id="UP000322917"/>
    </source>
</evidence>
<evidence type="ECO:0000313" key="2">
    <source>
        <dbReference type="EMBL" id="SHJ52954.1"/>
    </source>
</evidence>
<reference evidence="2 3" key="1">
    <citation type="submission" date="2016-11" db="EMBL/GenBank/DDBJ databases">
        <authorList>
            <person name="Varghese N."/>
            <person name="Submissions S."/>
        </authorList>
    </citation>
    <scope>NUCLEOTIDE SEQUENCE [LARGE SCALE GENOMIC DNA]</scope>
    <source>
        <strain evidence="2 3">DSM 15287</strain>
    </source>
</reference>
<dbReference type="GO" id="GO:0016740">
    <property type="term" value="F:transferase activity"/>
    <property type="evidence" value="ECO:0007669"/>
    <property type="project" value="UniProtKB-KW"/>
</dbReference>
<organism evidence="2 3">
    <name type="scientific">Propionispora hippei DSM 15287</name>
    <dbReference type="NCBI Taxonomy" id="1123003"/>
    <lineage>
        <taxon>Bacteria</taxon>
        <taxon>Bacillati</taxon>
        <taxon>Bacillota</taxon>
        <taxon>Negativicutes</taxon>
        <taxon>Selenomonadales</taxon>
        <taxon>Sporomusaceae</taxon>
        <taxon>Propionispora</taxon>
    </lineage>
</organism>
<dbReference type="AlphaFoldDB" id="A0A1M6K200"/>
<proteinExistence type="predicted"/>
<dbReference type="Gene3D" id="3.90.550.10">
    <property type="entry name" value="Spore Coat Polysaccharide Biosynthesis Protein SpsA, Chain A"/>
    <property type="match status" value="1"/>
</dbReference>